<evidence type="ECO:0000313" key="1">
    <source>
        <dbReference type="EMBL" id="GIY57687.1"/>
    </source>
</evidence>
<evidence type="ECO:0000313" key="2">
    <source>
        <dbReference type="Proteomes" id="UP001054945"/>
    </source>
</evidence>
<dbReference type="EMBL" id="BPLR01012944">
    <property type="protein sequence ID" value="GIY57687.1"/>
    <property type="molecule type" value="Genomic_DNA"/>
</dbReference>
<comment type="caution">
    <text evidence="1">The sequence shown here is derived from an EMBL/GenBank/DDBJ whole genome shotgun (WGS) entry which is preliminary data.</text>
</comment>
<protein>
    <submittedName>
        <fullName evidence="1">Uncharacterized protein</fullName>
    </submittedName>
</protein>
<sequence>MMRPDACGKSPHLQNRQNAELILWLLSIQSMHSTFLLESSLYIYAPKSTQSILFPFEPCSAVSLHIHLYEATLQFQFRIHVFSTLTKKPLVSNCSKEFLEVGTHSCVQGFGQYKREPKSNPLIAPIHFVPPPDSYSPQQWNGDETDACRKSHLIYRIGKMRIDSLAILYSKHAQPFPF</sequence>
<accession>A0AAV4UIV9</accession>
<keyword evidence="2" id="KW-1185">Reference proteome</keyword>
<gene>
    <name evidence="1" type="ORF">CEXT_623501</name>
</gene>
<dbReference type="Proteomes" id="UP001054945">
    <property type="component" value="Unassembled WGS sequence"/>
</dbReference>
<dbReference type="AlphaFoldDB" id="A0AAV4UIV9"/>
<organism evidence="1 2">
    <name type="scientific">Caerostris extrusa</name>
    <name type="common">Bark spider</name>
    <name type="synonym">Caerostris bankana</name>
    <dbReference type="NCBI Taxonomy" id="172846"/>
    <lineage>
        <taxon>Eukaryota</taxon>
        <taxon>Metazoa</taxon>
        <taxon>Ecdysozoa</taxon>
        <taxon>Arthropoda</taxon>
        <taxon>Chelicerata</taxon>
        <taxon>Arachnida</taxon>
        <taxon>Araneae</taxon>
        <taxon>Araneomorphae</taxon>
        <taxon>Entelegynae</taxon>
        <taxon>Araneoidea</taxon>
        <taxon>Araneidae</taxon>
        <taxon>Caerostris</taxon>
    </lineage>
</organism>
<name>A0AAV4UIV9_CAEEX</name>
<proteinExistence type="predicted"/>
<reference evidence="1 2" key="1">
    <citation type="submission" date="2021-06" db="EMBL/GenBank/DDBJ databases">
        <title>Caerostris extrusa draft genome.</title>
        <authorList>
            <person name="Kono N."/>
            <person name="Arakawa K."/>
        </authorList>
    </citation>
    <scope>NUCLEOTIDE SEQUENCE [LARGE SCALE GENOMIC DNA]</scope>
</reference>